<keyword evidence="13" id="KW-0460">Magnesium</keyword>
<dbReference type="NCBIfam" id="TIGR00243">
    <property type="entry name" value="Dxr"/>
    <property type="match status" value="1"/>
</dbReference>
<dbReference type="AlphaFoldDB" id="A0A2S0VV97"/>
<dbReference type="GO" id="GO:0030145">
    <property type="term" value="F:manganese ion binding"/>
    <property type="evidence" value="ECO:0007669"/>
    <property type="project" value="TreeGrafter"/>
</dbReference>
<keyword evidence="6 13" id="KW-0521">NADP</keyword>
<dbReference type="InterPro" id="IPR013644">
    <property type="entry name" value="DXP_reductoisomerase_C"/>
</dbReference>
<feature type="binding site" evidence="13">
    <location>
        <position position="122"/>
    </location>
    <ligand>
        <name>NADPH</name>
        <dbReference type="ChEBI" id="CHEBI:57783"/>
    </ligand>
</feature>
<dbReference type="InterPro" id="IPR003821">
    <property type="entry name" value="DXP_reductoisomerase"/>
</dbReference>
<keyword evidence="5 13" id="KW-0479">Metal-binding</keyword>
<feature type="binding site" evidence="13">
    <location>
        <position position="10"/>
    </location>
    <ligand>
        <name>NADPH</name>
        <dbReference type="ChEBI" id="CHEBI:57783"/>
    </ligand>
</feature>
<feature type="binding site" evidence="13">
    <location>
        <position position="213"/>
    </location>
    <ligand>
        <name>NADPH</name>
        <dbReference type="ChEBI" id="CHEBI:57783"/>
    </ligand>
</feature>
<keyword evidence="17" id="KW-0413">Isomerase</keyword>
<feature type="binding site" evidence="13">
    <location>
        <position position="149"/>
    </location>
    <ligand>
        <name>1-deoxy-D-xylulose 5-phosphate</name>
        <dbReference type="ChEBI" id="CHEBI:57792"/>
    </ligand>
</feature>
<evidence type="ECO:0000259" key="14">
    <source>
        <dbReference type="Pfam" id="PF02670"/>
    </source>
</evidence>
<dbReference type="FunFam" id="3.40.50.720:FF:000045">
    <property type="entry name" value="1-deoxy-D-xylulose 5-phosphate reductoisomerase"/>
    <property type="match status" value="1"/>
</dbReference>
<accession>A0A2S0VV97</accession>
<dbReference type="InterPro" id="IPR013512">
    <property type="entry name" value="DXP_reductoisomerase_N"/>
</dbReference>
<feature type="binding site" evidence="13">
    <location>
        <position position="150"/>
    </location>
    <ligand>
        <name>Mn(2+)</name>
        <dbReference type="ChEBI" id="CHEBI:29035"/>
    </ligand>
</feature>
<dbReference type="EC" id="1.1.1.267" evidence="4 13"/>
<comment type="similarity">
    <text evidence="3 13">Belongs to the DXR family.</text>
</comment>
<evidence type="ECO:0000259" key="15">
    <source>
        <dbReference type="Pfam" id="PF08436"/>
    </source>
</evidence>
<feature type="binding site" evidence="13">
    <location>
        <position position="184"/>
    </location>
    <ligand>
        <name>1-deoxy-D-xylulose 5-phosphate</name>
        <dbReference type="ChEBI" id="CHEBI:57792"/>
    </ligand>
</feature>
<comment type="function">
    <text evidence="11 13">Catalyzes the NADPH-dependent rearrangement and reduction of 1-deoxy-D-xylulose-5-phosphate (DXP) to 2-C-methyl-D-erythritol 4-phosphate (MEP).</text>
</comment>
<dbReference type="InterPro" id="IPR036291">
    <property type="entry name" value="NAD(P)-bd_dom_sf"/>
</dbReference>
<comment type="pathway">
    <text evidence="2 13">Isoprenoid biosynthesis; isopentenyl diphosphate biosynthesis via DXP pathway; isopentenyl diphosphate from 1-deoxy-D-xylulose 5-phosphate: step 1/6.</text>
</comment>
<dbReference type="Pfam" id="PF13288">
    <property type="entry name" value="DXPR_C"/>
    <property type="match status" value="1"/>
</dbReference>
<evidence type="ECO:0000256" key="8">
    <source>
        <dbReference type="ARBA" id="ARBA00023211"/>
    </source>
</evidence>
<evidence type="ECO:0000313" key="17">
    <source>
        <dbReference type="EMBL" id="AWB68146.1"/>
    </source>
</evidence>
<dbReference type="Pfam" id="PF08436">
    <property type="entry name" value="DXP_redisom_C"/>
    <property type="match status" value="1"/>
</dbReference>
<sequence>MQTLSVLGATGSIGLNTLDVVRSNPSLFNVFALTGHAQVEKLAELCIEFAPSYAVVMSQKAASQLKPLIAHLDVEVLIGVEGLEYVASHAAVDTVMAAIVGAAGLKPCLAAAQAGKRILLANKESLVMAGQLFIEQVKLNNATLLPVDSEHNAIFQSLPLDYQQDYLHKSISDFGVSSIILTGSGGPFRDTPLQELASKTPAQAVAHPNWSMGQKISVDSATMMNKGLEFIEACYLFSVAPEFIEVLIHPQSVIHSMVRYQDGSVLAQMGQPDMRTPIAHTMGFPERLSTKVQPYDFVTGGDFSFSQPCEARYPNLYLAKQAFKQGQETTTVLNAANEVNVAAFLNNQIGFTEISQLNQLALETYQPHKATCIEAILSIDTEARHTANQLIAQHRRVN</sequence>
<dbReference type="PANTHER" id="PTHR30525:SF0">
    <property type="entry name" value="1-DEOXY-D-XYLULOSE 5-PHOSPHATE REDUCTOISOMERASE, CHLOROPLASTIC"/>
    <property type="match status" value="1"/>
</dbReference>
<feature type="binding site" evidence="13">
    <location>
        <position position="226"/>
    </location>
    <ligand>
        <name>1-deoxy-D-xylulose 5-phosphate</name>
        <dbReference type="ChEBI" id="CHEBI:57792"/>
    </ligand>
</feature>
<evidence type="ECO:0000256" key="7">
    <source>
        <dbReference type="ARBA" id="ARBA00023002"/>
    </source>
</evidence>
<dbReference type="GO" id="GO:0070402">
    <property type="term" value="F:NADPH binding"/>
    <property type="evidence" value="ECO:0007669"/>
    <property type="project" value="InterPro"/>
</dbReference>
<protein>
    <recommendedName>
        <fullName evidence="12 13">1-deoxy-D-xylulose 5-phosphate reductoisomerase</fullName>
        <shortName evidence="13">DXP reductoisomerase</shortName>
        <ecNumber evidence="4 13">1.1.1.267</ecNumber>
    </recommendedName>
    <alternativeName>
        <fullName evidence="13">1-deoxyxylulose-5-phosphate reductoisomerase</fullName>
    </alternativeName>
    <alternativeName>
        <fullName evidence="13">2-C-methyl-D-erythritol 4-phosphate synthase</fullName>
    </alternativeName>
</protein>
<dbReference type="KEGG" id="cate:C2869_17740"/>
<dbReference type="Proteomes" id="UP000244441">
    <property type="component" value="Chromosome"/>
</dbReference>
<feature type="domain" description="1-deoxy-D-xylulose 5-phosphate reductoisomerase N-terminal" evidence="14">
    <location>
        <begin position="4"/>
        <end position="130"/>
    </location>
</feature>
<dbReference type="InterPro" id="IPR036169">
    <property type="entry name" value="DXPR_C_sf"/>
</dbReference>
<dbReference type="NCBIfam" id="NF003938">
    <property type="entry name" value="PRK05447.1-1"/>
    <property type="match status" value="1"/>
</dbReference>
<keyword evidence="9 13" id="KW-0414">Isoprene biosynthesis</keyword>
<feature type="binding site" evidence="13">
    <location>
        <position position="148"/>
    </location>
    <ligand>
        <name>Mn(2+)</name>
        <dbReference type="ChEBI" id="CHEBI:29035"/>
    </ligand>
</feature>
<dbReference type="PIRSF" id="PIRSF006205">
    <property type="entry name" value="Dxp_reductismrs"/>
    <property type="match status" value="1"/>
</dbReference>
<comment type="catalytic activity">
    <reaction evidence="10">
        <text>2-C-methyl-D-erythritol 4-phosphate + NADP(+) = 1-deoxy-D-xylulose 5-phosphate + NADPH + H(+)</text>
        <dbReference type="Rhea" id="RHEA:13717"/>
        <dbReference type="ChEBI" id="CHEBI:15378"/>
        <dbReference type="ChEBI" id="CHEBI:57783"/>
        <dbReference type="ChEBI" id="CHEBI:57792"/>
        <dbReference type="ChEBI" id="CHEBI:58262"/>
        <dbReference type="ChEBI" id="CHEBI:58349"/>
        <dbReference type="EC" id="1.1.1.267"/>
    </reaction>
    <physiologicalReaction direction="right-to-left" evidence="10">
        <dbReference type="Rhea" id="RHEA:13719"/>
    </physiologicalReaction>
</comment>
<dbReference type="SUPFAM" id="SSF55347">
    <property type="entry name" value="Glyceraldehyde-3-phosphate dehydrogenase-like, C-terminal domain"/>
    <property type="match status" value="1"/>
</dbReference>
<dbReference type="FunFam" id="1.10.1740.10:FF:000004">
    <property type="entry name" value="1-deoxy-D-xylulose 5-phosphate reductoisomerase"/>
    <property type="match status" value="1"/>
</dbReference>
<feature type="binding site" evidence="13">
    <location>
        <position position="229"/>
    </location>
    <ligand>
        <name>1-deoxy-D-xylulose 5-phosphate</name>
        <dbReference type="ChEBI" id="CHEBI:57792"/>
    </ligand>
</feature>
<evidence type="ECO:0000256" key="10">
    <source>
        <dbReference type="ARBA" id="ARBA00048543"/>
    </source>
</evidence>
<proteinExistence type="inferred from homology"/>
<comment type="cofactor">
    <cofactor evidence="1">
        <name>Co(2+)</name>
        <dbReference type="ChEBI" id="CHEBI:48828"/>
    </cofactor>
</comment>
<evidence type="ECO:0000256" key="3">
    <source>
        <dbReference type="ARBA" id="ARBA00006825"/>
    </source>
</evidence>
<feature type="binding site" evidence="13">
    <location>
        <position position="12"/>
    </location>
    <ligand>
        <name>NADPH</name>
        <dbReference type="ChEBI" id="CHEBI:57783"/>
    </ligand>
</feature>
<dbReference type="SUPFAM" id="SSF51735">
    <property type="entry name" value="NAD(P)-binding Rossmann-fold domains"/>
    <property type="match status" value="1"/>
</dbReference>
<feature type="binding site" evidence="13">
    <location>
        <position position="225"/>
    </location>
    <ligand>
        <name>1-deoxy-D-xylulose 5-phosphate</name>
        <dbReference type="ChEBI" id="CHEBI:57792"/>
    </ligand>
</feature>
<feature type="domain" description="DXP reductoisomerase C-terminal" evidence="16">
    <location>
        <begin position="269"/>
        <end position="385"/>
    </location>
</feature>
<dbReference type="InterPro" id="IPR026877">
    <property type="entry name" value="DXPR_C"/>
</dbReference>
<evidence type="ECO:0000256" key="4">
    <source>
        <dbReference type="ARBA" id="ARBA00012366"/>
    </source>
</evidence>
<name>A0A2S0VV97_9ALTE</name>
<dbReference type="EMBL" id="CP026604">
    <property type="protein sequence ID" value="AWB68146.1"/>
    <property type="molecule type" value="Genomic_DNA"/>
</dbReference>
<evidence type="ECO:0000256" key="1">
    <source>
        <dbReference type="ARBA" id="ARBA00001941"/>
    </source>
</evidence>
<feature type="binding site" evidence="13">
    <location>
        <position position="207"/>
    </location>
    <ligand>
        <name>1-deoxy-D-xylulose 5-phosphate</name>
        <dbReference type="ChEBI" id="CHEBI:57792"/>
    </ligand>
</feature>
<evidence type="ECO:0000259" key="16">
    <source>
        <dbReference type="Pfam" id="PF13288"/>
    </source>
</evidence>
<evidence type="ECO:0000256" key="9">
    <source>
        <dbReference type="ARBA" id="ARBA00023229"/>
    </source>
</evidence>
<dbReference type="RefSeq" id="WP_108604211.1">
    <property type="nucleotide sequence ID" value="NZ_CP026604.1"/>
</dbReference>
<evidence type="ECO:0000256" key="13">
    <source>
        <dbReference type="HAMAP-Rule" id="MF_00183"/>
    </source>
</evidence>
<organism evidence="17 18">
    <name type="scientific">Saccharobesus litoralis</name>
    <dbReference type="NCBI Taxonomy" id="2172099"/>
    <lineage>
        <taxon>Bacteria</taxon>
        <taxon>Pseudomonadati</taxon>
        <taxon>Pseudomonadota</taxon>
        <taxon>Gammaproteobacteria</taxon>
        <taxon>Alteromonadales</taxon>
        <taxon>Alteromonadaceae</taxon>
        <taxon>Saccharobesus</taxon>
    </lineage>
</organism>
<feature type="binding site" evidence="13">
    <location>
        <position position="220"/>
    </location>
    <ligand>
        <name>1-deoxy-D-xylulose 5-phosphate</name>
        <dbReference type="ChEBI" id="CHEBI:57792"/>
    </ligand>
</feature>
<dbReference type="GO" id="GO:0051484">
    <property type="term" value="P:isopentenyl diphosphate biosynthetic process, methylerythritol 4-phosphate pathway involved in terpenoid biosynthetic process"/>
    <property type="evidence" value="ECO:0007669"/>
    <property type="project" value="UniProtKB-ARBA"/>
</dbReference>
<dbReference type="SUPFAM" id="SSF69055">
    <property type="entry name" value="1-deoxy-D-xylulose-5-phosphate reductoisomerase, C-terminal domain"/>
    <property type="match status" value="1"/>
</dbReference>
<dbReference type="HAMAP" id="MF_00183">
    <property type="entry name" value="DXP_reductoisom"/>
    <property type="match status" value="1"/>
</dbReference>
<dbReference type="PANTHER" id="PTHR30525">
    <property type="entry name" value="1-DEOXY-D-XYLULOSE 5-PHOSPHATE REDUCTOISOMERASE"/>
    <property type="match status" value="1"/>
</dbReference>
<reference evidence="17 18" key="1">
    <citation type="submission" date="2018-01" db="EMBL/GenBank/DDBJ databases">
        <title>Genome sequence of a Cantenovulum-like bacteria.</title>
        <authorList>
            <person name="Tan W.R."/>
            <person name="Lau N.-S."/>
            <person name="Go F."/>
            <person name="Amirul A.-A.A."/>
        </authorList>
    </citation>
    <scope>NUCLEOTIDE SEQUENCE [LARGE SCALE GENOMIC DNA]</scope>
    <source>
        <strain evidence="17 18">CCB-QB4</strain>
    </source>
</reference>
<dbReference type="UniPathway" id="UPA00056">
    <property type="reaction ID" value="UER00092"/>
</dbReference>
<evidence type="ECO:0000313" key="18">
    <source>
        <dbReference type="Proteomes" id="UP000244441"/>
    </source>
</evidence>
<evidence type="ECO:0000256" key="2">
    <source>
        <dbReference type="ARBA" id="ARBA00005094"/>
    </source>
</evidence>
<evidence type="ECO:0000256" key="5">
    <source>
        <dbReference type="ARBA" id="ARBA00022723"/>
    </source>
</evidence>
<evidence type="ECO:0000256" key="11">
    <source>
        <dbReference type="ARBA" id="ARBA00054845"/>
    </source>
</evidence>
<dbReference type="Gene3D" id="3.40.50.720">
    <property type="entry name" value="NAD(P)-binding Rossmann-like Domain"/>
    <property type="match status" value="1"/>
</dbReference>
<evidence type="ECO:0000256" key="12">
    <source>
        <dbReference type="ARBA" id="ARBA00071224"/>
    </source>
</evidence>
<feature type="domain" description="1-deoxy-D-xylulose 5-phosphate reductoisomerase C-terminal" evidence="15">
    <location>
        <begin position="144"/>
        <end position="237"/>
    </location>
</feature>
<feature type="binding site" evidence="13">
    <location>
        <position position="11"/>
    </location>
    <ligand>
        <name>NADPH</name>
        <dbReference type="ChEBI" id="CHEBI:57783"/>
    </ligand>
</feature>
<feature type="binding site" evidence="13">
    <location>
        <position position="150"/>
    </location>
    <ligand>
        <name>1-deoxy-D-xylulose 5-phosphate</name>
        <dbReference type="ChEBI" id="CHEBI:57792"/>
    </ligand>
</feature>
<dbReference type="GO" id="GO:0016853">
    <property type="term" value="F:isomerase activity"/>
    <property type="evidence" value="ECO:0007669"/>
    <property type="project" value="UniProtKB-KW"/>
</dbReference>
<evidence type="ECO:0000256" key="6">
    <source>
        <dbReference type="ARBA" id="ARBA00022857"/>
    </source>
</evidence>
<feature type="binding site" evidence="13">
    <location>
        <position position="123"/>
    </location>
    <ligand>
        <name>1-deoxy-D-xylulose 5-phosphate</name>
        <dbReference type="ChEBI" id="CHEBI:57792"/>
    </ligand>
</feature>
<dbReference type="OrthoDB" id="9806546at2"/>
<keyword evidence="8 13" id="KW-0464">Manganese</keyword>
<feature type="binding site" evidence="13">
    <location>
        <position position="229"/>
    </location>
    <ligand>
        <name>Mn(2+)</name>
        <dbReference type="ChEBI" id="CHEBI:29035"/>
    </ligand>
</feature>
<dbReference type="GO" id="GO:0030604">
    <property type="term" value="F:1-deoxy-D-xylulose-5-phosphate reductoisomerase activity"/>
    <property type="evidence" value="ECO:0007669"/>
    <property type="project" value="UniProtKB-UniRule"/>
</dbReference>
<comment type="caution">
    <text evidence="13">Lacks conserved residue(s) required for the propagation of feature annotation.</text>
</comment>
<keyword evidence="7 13" id="KW-0560">Oxidoreductase</keyword>
<feature type="binding site" evidence="13">
    <location>
        <position position="13"/>
    </location>
    <ligand>
        <name>NADPH</name>
        <dbReference type="ChEBI" id="CHEBI:57783"/>
    </ligand>
</feature>
<keyword evidence="18" id="KW-1185">Reference proteome</keyword>
<dbReference type="Gene3D" id="1.10.1740.10">
    <property type="match status" value="1"/>
</dbReference>
<feature type="binding site" evidence="13">
    <location>
        <position position="124"/>
    </location>
    <ligand>
        <name>NADPH</name>
        <dbReference type="ChEBI" id="CHEBI:57783"/>
    </ligand>
</feature>
<gene>
    <name evidence="13" type="primary">dxr</name>
    <name evidence="17" type="ORF">C2869_17740</name>
</gene>
<comment type="cofactor">
    <cofactor evidence="13">
        <name>Mg(2+)</name>
        <dbReference type="ChEBI" id="CHEBI:18420"/>
    </cofactor>
    <cofactor evidence="13">
        <name>Mn(2+)</name>
        <dbReference type="ChEBI" id="CHEBI:29035"/>
    </cofactor>
</comment>
<dbReference type="Pfam" id="PF02670">
    <property type="entry name" value="DXP_reductoisom"/>
    <property type="match status" value="1"/>
</dbReference>